<dbReference type="Proteomes" id="UP001445335">
    <property type="component" value="Unassembled WGS sequence"/>
</dbReference>
<keyword evidence="9" id="KW-1185">Reference proteome</keyword>
<dbReference type="InterPro" id="IPR001046">
    <property type="entry name" value="NRAMP_fam"/>
</dbReference>
<comment type="similarity">
    <text evidence="2">Belongs to the NRAMP (TC 2.A.55) family.</text>
</comment>
<evidence type="ECO:0000256" key="5">
    <source>
        <dbReference type="ARBA" id="ARBA00022989"/>
    </source>
</evidence>
<dbReference type="GO" id="GO:0015086">
    <property type="term" value="F:cadmium ion transmembrane transporter activity"/>
    <property type="evidence" value="ECO:0007669"/>
    <property type="project" value="TreeGrafter"/>
</dbReference>
<evidence type="ECO:0000256" key="7">
    <source>
        <dbReference type="SAM" id="Phobius"/>
    </source>
</evidence>
<feature type="transmembrane region" description="Helical" evidence="7">
    <location>
        <begin position="92"/>
        <end position="113"/>
    </location>
</feature>
<comment type="caution">
    <text evidence="8">The sequence shown here is derived from an EMBL/GenBank/DDBJ whole genome shotgun (WGS) entry which is preliminary data.</text>
</comment>
<evidence type="ECO:0000256" key="6">
    <source>
        <dbReference type="ARBA" id="ARBA00023136"/>
    </source>
</evidence>
<name>A0AAW1QWV5_9CHLO</name>
<accession>A0AAW1QWV5</accession>
<evidence type="ECO:0000313" key="8">
    <source>
        <dbReference type="EMBL" id="KAK9825654.1"/>
    </source>
</evidence>
<keyword evidence="3" id="KW-0813">Transport</keyword>
<dbReference type="PANTHER" id="PTHR11706">
    <property type="entry name" value="SOLUTE CARRIER PROTEIN FAMILY 11 MEMBER"/>
    <property type="match status" value="1"/>
</dbReference>
<organism evidence="8 9">
    <name type="scientific">Elliptochloris bilobata</name>
    <dbReference type="NCBI Taxonomy" id="381761"/>
    <lineage>
        <taxon>Eukaryota</taxon>
        <taxon>Viridiplantae</taxon>
        <taxon>Chlorophyta</taxon>
        <taxon>core chlorophytes</taxon>
        <taxon>Trebouxiophyceae</taxon>
        <taxon>Trebouxiophyceae incertae sedis</taxon>
        <taxon>Elliptochloris clade</taxon>
        <taxon>Elliptochloris</taxon>
    </lineage>
</organism>
<keyword evidence="6 7" id="KW-0472">Membrane</keyword>
<protein>
    <submittedName>
        <fullName evidence="8">Uncharacterized protein</fullName>
    </submittedName>
</protein>
<sequence length="185" mass="20189">MTGTYTGQFVMSGFINLHLRQWQRITITRAVAIAPTLLVAVVYRHRRGTELDQLNELVNVLQSIQLPFALLPVLTMTSNPRIMSAAFTNRPAVAAAAWAIAAAVMAVNAAAIADFAQHQLPQQPAAHAALALAVTAYLTFVAYLGVGPWRWQAWWRRISGRHERGEALQDPLLSAGADQPDARAV</sequence>
<evidence type="ECO:0000256" key="3">
    <source>
        <dbReference type="ARBA" id="ARBA00022448"/>
    </source>
</evidence>
<dbReference type="PANTHER" id="PTHR11706:SF33">
    <property type="entry name" value="NATURAL RESISTANCE-ASSOCIATED MACROPHAGE PROTEIN 2"/>
    <property type="match status" value="1"/>
</dbReference>
<dbReference type="GO" id="GO:0034755">
    <property type="term" value="P:iron ion transmembrane transport"/>
    <property type="evidence" value="ECO:0007669"/>
    <property type="project" value="TreeGrafter"/>
</dbReference>
<dbReference type="GO" id="GO:0005886">
    <property type="term" value="C:plasma membrane"/>
    <property type="evidence" value="ECO:0007669"/>
    <property type="project" value="TreeGrafter"/>
</dbReference>
<evidence type="ECO:0000313" key="9">
    <source>
        <dbReference type="Proteomes" id="UP001445335"/>
    </source>
</evidence>
<proteinExistence type="inferred from homology"/>
<comment type="subcellular location">
    <subcellularLocation>
        <location evidence="1">Membrane</location>
        <topology evidence="1">Multi-pass membrane protein</topology>
    </subcellularLocation>
</comment>
<dbReference type="PRINTS" id="PR00447">
    <property type="entry name" value="NATRESASSCMP"/>
</dbReference>
<evidence type="ECO:0000256" key="2">
    <source>
        <dbReference type="ARBA" id="ARBA00009965"/>
    </source>
</evidence>
<gene>
    <name evidence="8" type="ORF">WJX81_005684</name>
</gene>
<dbReference type="AlphaFoldDB" id="A0AAW1QWV5"/>
<keyword evidence="4 7" id="KW-0812">Transmembrane</keyword>
<dbReference type="EMBL" id="JALJOU010000072">
    <property type="protein sequence ID" value="KAK9825654.1"/>
    <property type="molecule type" value="Genomic_DNA"/>
</dbReference>
<evidence type="ECO:0000256" key="1">
    <source>
        <dbReference type="ARBA" id="ARBA00004141"/>
    </source>
</evidence>
<dbReference type="GO" id="GO:0005384">
    <property type="term" value="F:manganese ion transmembrane transporter activity"/>
    <property type="evidence" value="ECO:0007669"/>
    <property type="project" value="TreeGrafter"/>
</dbReference>
<reference evidence="8 9" key="1">
    <citation type="journal article" date="2024" name="Nat. Commun.">
        <title>Phylogenomics reveals the evolutionary origins of lichenization in chlorophyte algae.</title>
        <authorList>
            <person name="Puginier C."/>
            <person name="Libourel C."/>
            <person name="Otte J."/>
            <person name="Skaloud P."/>
            <person name="Haon M."/>
            <person name="Grisel S."/>
            <person name="Petersen M."/>
            <person name="Berrin J.G."/>
            <person name="Delaux P.M."/>
            <person name="Dal Grande F."/>
            <person name="Keller J."/>
        </authorList>
    </citation>
    <scope>NUCLEOTIDE SEQUENCE [LARGE SCALE GENOMIC DNA]</scope>
    <source>
        <strain evidence="8 9">SAG 245.80</strain>
    </source>
</reference>
<keyword evidence="5 7" id="KW-1133">Transmembrane helix</keyword>
<dbReference type="Pfam" id="PF01566">
    <property type="entry name" value="Nramp"/>
    <property type="match status" value="1"/>
</dbReference>
<evidence type="ECO:0000256" key="4">
    <source>
        <dbReference type="ARBA" id="ARBA00022692"/>
    </source>
</evidence>
<feature type="transmembrane region" description="Helical" evidence="7">
    <location>
        <begin position="26"/>
        <end position="43"/>
    </location>
</feature>
<feature type="transmembrane region" description="Helical" evidence="7">
    <location>
        <begin position="125"/>
        <end position="146"/>
    </location>
</feature>